<evidence type="ECO:0000259" key="1">
    <source>
        <dbReference type="Pfam" id="PF01494"/>
    </source>
</evidence>
<dbReference type="Gene3D" id="3.50.50.60">
    <property type="entry name" value="FAD/NAD(P)-binding domain"/>
    <property type="match status" value="1"/>
</dbReference>
<protein>
    <submittedName>
        <fullName evidence="2">2-polyprenyl-6-methoxyphenol hydroxylase</fullName>
    </submittedName>
</protein>
<name>A0A1H1CWD6_9ACTN</name>
<dbReference type="InterPro" id="IPR051704">
    <property type="entry name" value="FAD_aromatic-hydroxylase"/>
</dbReference>
<dbReference type="SUPFAM" id="SSF51905">
    <property type="entry name" value="FAD/NAD(P)-binding domain"/>
    <property type="match status" value="1"/>
</dbReference>
<dbReference type="InterPro" id="IPR002938">
    <property type="entry name" value="FAD-bd"/>
</dbReference>
<dbReference type="STRING" id="47312.SAMN04489765_1413"/>
<keyword evidence="3" id="KW-1185">Reference proteome</keyword>
<dbReference type="PANTHER" id="PTHR46865">
    <property type="entry name" value="OXIDOREDUCTASE-RELATED"/>
    <property type="match status" value="1"/>
</dbReference>
<organism evidence="2 3">
    <name type="scientific">Tsukamurella pulmonis</name>
    <dbReference type="NCBI Taxonomy" id="47312"/>
    <lineage>
        <taxon>Bacteria</taxon>
        <taxon>Bacillati</taxon>
        <taxon>Actinomycetota</taxon>
        <taxon>Actinomycetes</taxon>
        <taxon>Mycobacteriales</taxon>
        <taxon>Tsukamurellaceae</taxon>
        <taxon>Tsukamurella</taxon>
    </lineage>
</organism>
<dbReference type="PANTHER" id="PTHR46865:SF8">
    <property type="entry name" value="POSSIBLE OXIDOREDUCTASE"/>
    <property type="match status" value="1"/>
</dbReference>
<dbReference type="EMBL" id="FNLF01000002">
    <property type="protein sequence ID" value="SDQ68533.1"/>
    <property type="molecule type" value="Genomic_DNA"/>
</dbReference>
<feature type="domain" description="FAD-binding" evidence="1">
    <location>
        <begin position="11"/>
        <end position="324"/>
    </location>
</feature>
<reference evidence="3" key="1">
    <citation type="submission" date="2016-10" db="EMBL/GenBank/DDBJ databases">
        <authorList>
            <person name="Varghese N."/>
            <person name="Submissions S."/>
        </authorList>
    </citation>
    <scope>NUCLEOTIDE SEQUENCE [LARGE SCALE GENOMIC DNA]</scope>
    <source>
        <strain evidence="3">DSM 44142</strain>
    </source>
</reference>
<gene>
    <name evidence="2" type="ORF">SAMN04489765_1413</name>
</gene>
<evidence type="ECO:0000313" key="3">
    <source>
        <dbReference type="Proteomes" id="UP000183053"/>
    </source>
</evidence>
<dbReference type="AlphaFoldDB" id="A0A1H1CWD6"/>
<dbReference type="RefSeq" id="WP_068566547.1">
    <property type="nucleotide sequence ID" value="NZ_FNLF01000002.1"/>
</dbReference>
<proteinExistence type="predicted"/>
<sequence length="394" mass="40966">MPDDTDSPLRILIAGAGIAGLAAALRLRRDGHHVLLIERAPARRTGGYLVNLLGPGFDAAEALGLVPALRDRDQGIFSSVLVRADGSTKLTMPAALAEQSLGSRALTLFRGDLEAVLHDALDDGAPIRFGTTVTGIDGPPDGPLRITLSDGTEHKVDLLVGADGLHSGVRDLAFGPPGGYIRDLDHVVAAFPLDPPPAALPEQTAATFIDVGRTAAVFRPRRGVPSAFFTYRTTSASADVAGGTATALAAHFGDLSGSVHEAVRRSAGVDGAYFDTVSQVVMGAWSAGRVVLLGDAAWCVSVFAGHGAGLALAGADRLGRAIADRPGDVAAALRSWEEDLRPEVAARQRHARAGMARFAPPSRLHLGAQNLMIRMLTAPVVGPSLLRAVSRTPR</sequence>
<accession>A0A1H1CWD6</accession>
<dbReference type="PRINTS" id="PR00420">
    <property type="entry name" value="RNGMNOXGNASE"/>
</dbReference>
<dbReference type="Proteomes" id="UP000183053">
    <property type="component" value="Unassembled WGS sequence"/>
</dbReference>
<dbReference type="Gene3D" id="3.30.9.10">
    <property type="entry name" value="D-Amino Acid Oxidase, subunit A, domain 2"/>
    <property type="match status" value="1"/>
</dbReference>
<dbReference type="Pfam" id="PF01494">
    <property type="entry name" value="FAD_binding_3"/>
    <property type="match status" value="1"/>
</dbReference>
<dbReference type="InterPro" id="IPR036188">
    <property type="entry name" value="FAD/NAD-bd_sf"/>
</dbReference>
<evidence type="ECO:0000313" key="2">
    <source>
        <dbReference type="EMBL" id="SDQ68533.1"/>
    </source>
</evidence>
<dbReference type="GO" id="GO:0071949">
    <property type="term" value="F:FAD binding"/>
    <property type="evidence" value="ECO:0007669"/>
    <property type="project" value="InterPro"/>
</dbReference>